<protein>
    <submittedName>
        <fullName evidence="3">Uncharacterized protein</fullName>
    </submittedName>
</protein>
<evidence type="ECO:0000256" key="1">
    <source>
        <dbReference type="SAM" id="Coils"/>
    </source>
</evidence>
<feature type="compositionally biased region" description="Polar residues" evidence="2">
    <location>
        <begin position="11"/>
        <end position="30"/>
    </location>
</feature>
<sequence>MGRISKKRVRQSPQCSVDNNSTIEQPSSLVTPGLTDPVMLDFTPVIQLPKISDMDYTSMLQNSSLEKARCELQHLTQQLAEMRSQVESFSALVCGVKQELDTLSPLKLLLMRDANPPVLEDVSKVSTVIDFIATEVTKRMISRQNVIVYNIPDKAPLRTVRHSILKAASLSDYSCQCLRLNKKHQKYSCPILFRLDSQSAADKLKRAEQLITATTKYKNARVVEDKTVIQRHKRLDTSHLGKVEQNTTDVKCLTTPLSTATESHDDNTYQHTAEGITGQTSDNHLLDDIDLDHTTSSNIRISSASLGDKMQTPKVQVKATISPLNNLGIMQNETKRSSKRKISSKEGSMISSTQREHNATMPTTSLYGKAGYKASLPNSNRLSSTEGRKRPQVVRNQLKHSAFKYQRKPSGEQVHDTFYYPVANNFVRNSRAPNTHQYALSHNNPSPYAYSDRVSGSSLPPHYFDYNYAHGGLLGHPPIYAHHQRAAMLPNSNCSEHPNISEYYNNFFGIRQSLVPLAIQLAQTLAQTVRLPFQTNI</sequence>
<dbReference type="AlphaFoldDB" id="A0AAE2D4N1"/>
<accession>A0AAE2D4N1</accession>
<feature type="compositionally biased region" description="Basic residues" evidence="2">
    <location>
        <begin position="1"/>
        <end position="10"/>
    </location>
</feature>
<comment type="caution">
    <text evidence="3">The sequence shown here is derived from an EMBL/GenBank/DDBJ whole genome shotgun (WGS) entry which is preliminary data.</text>
</comment>
<proteinExistence type="predicted"/>
<evidence type="ECO:0000256" key="2">
    <source>
        <dbReference type="SAM" id="MobiDB-lite"/>
    </source>
</evidence>
<keyword evidence="4" id="KW-1185">Reference proteome</keyword>
<dbReference type="Proteomes" id="UP001292079">
    <property type="component" value="Unassembled WGS sequence"/>
</dbReference>
<evidence type="ECO:0000313" key="4">
    <source>
        <dbReference type="Proteomes" id="UP001292079"/>
    </source>
</evidence>
<feature type="region of interest" description="Disordered" evidence="2">
    <location>
        <begin position="1"/>
        <end position="30"/>
    </location>
</feature>
<feature type="region of interest" description="Disordered" evidence="2">
    <location>
        <begin position="333"/>
        <end position="395"/>
    </location>
</feature>
<reference evidence="3" key="1">
    <citation type="submission" date="2022-04" db="EMBL/GenBank/DDBJ databases">
        <authorList>
            <person name="Xu L."/>
            <person name="Lv Z."/>
        </authorList>
    </citation>
    <scope>NUCLEOTIDE SEQUENCE</scope>
    <source>
        <strain evidence="3">LV_2022a</strain>
    </source>
</reference>
<organism evidence="3 4">
    <name type="scientific">Schistosoma mekongi</name>
    <name type="common">Parasitic worm</name>
    <dbReference type="NCBI Taxonomy" id="38744"/>
    <lineage>
        <taxon>Eukaryota</taxon>
        <taxon>Metazoa</taxon>
        <taxon>Spiralia</taxon>
        <taxon>Lophotrochozoa</taxon>
        <taxon>Platyhelminthes</taxon>
        <taxon>Trematoda</taxon>
        <taxon>Digenea</taxon>
        <taxon>Strigeidida</taxon>
        <taxon>Schistosomatoidea</taxon>
        <taxon>Schistosomatidae</taxon>
        <taxon>Schistosoma</taxon>
    </lineage>
</organism>
<reference evidence="3" key="2">
    <citation type="journal article" date="2023" name="Infect Dis Poverty">
        <title>Chromosome-scale genome of the human blood fluke Schistosoma mekongi and its implications for public health.</title>
        <authorList>
            <person name="Zhou M."/>
            <person name="Xu L."/>
            <person name="Xu D."/>
            <person name="Chen W."/>
            <person name="Khan J."/>
            <person name="Hu Y."/>
            <person name="Huang H."/>
            <person name="Wei H."/>
            <person name="Zhang Y."/>
            <person name="Chusongsang P."/>
            <person name="Tanasarnprasert K."/>
            <person name="Hu X."/>
            <person name="Limpanont Y."/>
            <person name="Lv Z."/>
        </authorList>
    </citation>
    <scope>NUCLEOTIDE SEQUENCE</scope>
    <source>
        <strain evidence="3">LV_2022a</strain>
    </source>
</reference>
<evidence type="ECO:0000313" key="3">
    <source>
        <dbReference type="EMBL" id="KAK4471042.1"/>
    </source>
</evidence>
<keyword evidence="1" id="KW-0175">Coiled coil</keyword>
<gene>
    <name evidence="3" type="ORF">MN116_000550</name>
</gene>
<feature type="coiled-coil region" evidence="1">
    <location>
        <begin position="65"/>
        <end position="92"/>
    </location>
</feature>
<name>A0AAE2D4N1_SCHME</name>
<feature type="compositionally biased region" description="Polar residues" evidence="2">
    <location>
        <begin position="376"/>
        <end position="385"/>
    </location>
</feature>
<dbReference type="EMBL" id="JALJAT010000003">
    <property type="protein sequence ID" value="KAK4471042.1"/>
    <property type="molecule type" value="Genomic_DNA"/>
</dbReference>